<gene>
    <name evidence="14" type="ORF">ACJRO7_010472</name>
</gene>
<evidence type="ECO:0000256" key="7">
    <source>
        <dbReference type="ARBA" id="ARBA00023002"/>
    </source>
</evidence>
<evidence type="ECO:0000256" key="5">
    <source>
        <dbReference type="ARBA" id="ARBA00022723"/>
    </source>
</evidence>
<keyword evidence="15" id="KW-1185">Reference proteome</keyword>
<evidence type="ECO:0000256" key="1">
    <source>
        <dbReference type="ARBA" id="ARBA00001935"/>
    </source>
</evidence>
<dbReference type="InterPro" id="IPR001117">
    <property type="entry name" value="Cu-oxidase_2nd"/>
</dbReference>
<sequence>MSMAKSSSNSSNIILAAVLLFFGNVFLGAQASNVHYYDFVLREINVTRNCTTNTILVVNDSLPGPTIRARKGDLMYVKVHNQGLYGVTLHWHGVKQPRNPWSDGPEYITQCAIPPGTNFTYEWTRSTVYGAIVILPSEGSNFPFTTPDGEHLIMLGSWFNEGISLNKALEMELSAGSYNVPRATVYMINGQYGDFVPCSNETTSHFSVDYDKTYLFRIVNAAVGSQMFVSIADHNMTLVGMDGAYTKPIVVSYLMIESGQTMDVLVTANQSPGRYYLAAQEFSTEDIDFTNFVHEVATAIIQYKGNFSLTSPPSYPNDTLPLYHDYSAAASFIQQLRSLASEEHPVDVPRNVTTRMFITVSANHVACPDDSCYLGDYKVAEALNNISWEDRSVDVLQAYYRNISGVYTMDFPDLPPVMYNFTGDDLSTMVFQGTNLLDQSEYHPMHMHGYSFYVIGVGLGNFDNETDPQMYNLVDPPKVNTFGVPKRGWAAIRFRANNPGVWYWHCHNNRHMSWGMSTAFIVKDGDTEETSMRPPPSYMPPCIASKDKPYGEIDRTLKSDI</sequence>
<dbReference type="Pfam" id="PF00394">
    <property type="entry name" value="Cu-oxidase"/>
    <property type="match status" value="1"/>
</dbReference>
<evidence type="ECO:0000256" key="8">
    <source>
        <dbReference type="ARBA" id="ARBA00023008"/>
    </source>
</evidence>
<comment type="subcellular location">
    <subcellularLocation>
        <location evidence="2">Secreted</location>
    </subcellularLocation>
</comment>
<evidence type="ECO:0000259" key="13">
    <source>
        <dbReference type="Pfam" id="PF07732"/>
    </source>
</evidence>
<organism evidence="14 15">
    <name type="scientific">Eucalyptus globulus</name>
    <name type="common">Tasmanian blue gum</name>
    <dbReference type="NCBI Taxonomy" id="34317"/>
    <lineage>
        <taxon>Eukaryota</taxon>
        <taxon>Viridiplantae</taxon>
        <taxon>Streptophyta</taxon>
        <taxon>Embryophyta</taxon>
        <taxon>Tracheophyta</taxon>
        <taxon>Spermatophyta</taxon>
        <taxon>Magnoliopsida</taxon>
        <taxon>eudicotyledons</taxon>
        <taxon>Gunneridae</taxon>
        <taxon>Pentapetalae</taxon>
        <taxon>rosids</taxon>
        <taxon>malvids</taxon>
        <taxon>Myrtales</taxon>
        <taxon>Myrtaceae</taxon>
        <taxon>Myrtoideae</taxon>
        <taxon>Eucalypteae</taxon>
        <taxon>Eucalyptus</taxon>
    </lineage>
</organism>
<feature type="signal peptide" evidence="10">
    <location>
        <begin position="1"/>
        <end position="31"/>
    </location>
</feature>
<dbReference type="InterPro" id="IPR002355">
    <property type="entry name" value="Cu_oxidase_Cu_BS"/>
</dbReference>
<accession>A0ABD3LD80</accession>
<dbReference type="GO" id="GO:0005576">
    <property type="term" value="C:extracellular region"/>
    <property type="evidence" value="ECO:0007669"/>
    <property type="project" value="UniProtKB-SubCell"/>
</dbReference>
<dbReference type="PANTHER" id="PTHR11709:SF261">
    <property type="entry name" value="LACCASE"/>
    <property type="match status" value="1"/>
</dbReference>
<reference evidence="14 15" key="1">
    <citation type="submission" date="2024-11" db="EMBL/GenBank/DDBJ databases">
        <title>Chromosome-level genome assembly of Eucalyptus globulus Labill. provides insights into its genome evolution.</title>
        <authorList>
            <person name="Li X."/>
        </authorList>
    </citation>
    <scope>NUCLEOTIDE SEQUENCE [LARGE SCALE GENOMIC DNA]</scope>
    <source>
        <strain evidence="14">CL2024</strain>
        <tissue evidence="14">Fresh tender leaves</tissue>
    </source>
</reference>
<comment type="similarity">
    <text evidence="3">Belongs to the multicopper oxidase family.</text>
</comment>
<dbReference type="AlphaFoldDB" id="A0ABD3LD80"/>
<evidence type="ECO:0000256" key="6">
    <source>
        <dbReference type="ARBA" id="ARBA00022737"/>
    </source>
</evidence>
<dbReference type="InterPro" id="IPR011706">
    <property type="entry name" value="Cu-oxidase_C"/>
</dbReference>
<dbReference type="PROSITE" id="PS00079">
    <property type="entry name" value="MULTICOPPER_OXIDASE1"/>
    <property type="match status" value="1"/>
</dbReference>
<evidence type="ECO:0000256" key="3">
    <source>
        <dbReference type="ARBA" id="ARBA00010609"/>
    </source>
</evidence>
<name>A0ABD3LD80_EUCGL</name>
<comment type="caution">
    <text evidence="14">The sequence shown here is derived from an EMBL/GenBank/DDBJ whole genome shotgun (WGS) entry which is preliminary data.</text>
</comment>
<dbReference type="SUPFAM" id="SSF49503">
    <property type="entry name" value="Cupredoxins"/>
    <property type="match status" value="3"/>
</dbReference>
<dbReference type="GO" id="GO:0016491">
    <property type="term" value="F:oxidoreductase activity"/>
    <property type="evidence" value="ECO:0007669"/>
    <property type="project" value="UniProtKB-KW"/>
</dbReference>
<dbReference type="PANTHER" id="PTHR11709">
    <property type="entry name" value="MULTI-COPPER OXIDASE"/>
    <property type="match status" value="1"/>
</dbReference>
<keyword evidence="9" id="KW-0325">Glycoprotein</keyword>
<evidence type="ECO:0000256" key="9">
    <source>
        <dbReference type="ARBA" id="ARBA00023180"/>
    </source>
</evidence>
<dbReference type="InterPro" id="IPR033138">
    <property type="entry name" value="Cu_oxidase_CS"/>
</dbReference>
<evidence type="ECO:0000256" key="4">
    <source>
        <dbReference type="ARBA" id="ARBA00022525"/>
    </source>
</evidence>
<evidence type="ECO:0000256" key="10">
    <source>
        <dbReference type="SAM" id="SignalP"/>
    </source>
</evidence>
<dbReference type="EMBL" id="JBJKBG010000002">
    <property type="protein sequence ID" value="KAL3749367.1"/>
    <property type="molecule type" value="Genomic_DNA"/>
</dbReference>
<dbReference type="GO" id="GO:0046872">
    <property type="term" value="F:metal ion binding"/>
    <property type="evidence" value="ECO:0007669"/>
    <property type="project" value="UniProtKB-KW"/>
</dbReference>
<dbReference type="InterPro" id="IPR011707">
    <property type="entry name" value="Cu-oxidase-like_N"/>
</dbReference>
<evidence type="ECO:0000256" key="2">
    <source>
        <dbReference type="ARBA" id="ARBA00004613"/>
    </source>
</evidence>
<evidence type="ECO:0000313" key="14">
    <source>
        <dbReference type="EMBL" id="KAL3749367.1"/>
    </source>
</evidence>
<dbReference type="Proteomes" id="UP001634007">
    <property type="component" value="Unassembled WGS sequence"/>
</dbReference>
<evidence type="ECO:0000259" key="11">
    <source>
        <dbReference type="Pfam" id="PF00394"/>
    </source>
</evidence>
<evidence type="ECO:0000259" key="12">
    <source>
        <dbReference type="Pfam" id="PF07731"/>
    </source>
</evidence>
<keyword evidence="10" id="KW-0732">Signal</keyword>
<comment type="cofactor">
    <cofactor evidence="1">
        <name>Cu cation</name>
        <dbReference type="ChEBI" id="CHEBI:23378"/>
    </cofactor>
</comment>
<dbReference type="Pfam" id="PF07732">
    <property type="entry name" value="Cu-oxidase_3"/>
    <property type="match status" value="1"/>
</dbReference>
<evidence type="ECO:0008006" key="16">
    <source>
        <dbReference type="Google" id="ProtNLM"/>
    </source>
</evidence>
<keyword evidence="8" id="KW-0186">Copper</keyword>
<feature type="domain" description="Plastocyanin-like" evidence="12">
    <location>
        <begin position="417"/>
        <end position="525"/>
    </location>
</feature>
<dbReference type="InterPro" id="IPR008972">
    <property type="entry name" value="Cupredoxin"/>
</dbReference>
<evidence type="ECO:0000313" key="15">
    <source>
        <dbReference type="Proteomes" id="UP001634007"/>
    </source>
</evidence>
<feature type="domain" description="Plastocyanin-like" evidence="11">
    <location>
        <begin position="150"/>
        <end position="306"/>
    </location>
</feature>
<keyword evidence="5" id="KW-0479">Metal-binding</keyword>
<feature type="domain" description="Plastocyanin-like" evidence="13">
    <location>
        <begin position="43"/>
        <end position="130"/>
    </location>
</feature>
<feature type="chain" id="PRO_5044880805" description="Laccase" evidence="10">
    <location>
        <begin position="32"/>
        <end position="561"/>
    </location>
</feature>
<keyword evidence="7" id="KW-0560">Oxidoreductase</keyword>
<dbReference type="InterPro" id="IPR045087">
    <property type="entry name" value="Cu-oxidase_fam"/>
</dbReference>
<keyword evidence="6" id="KW-0677">Repeat</keyword>
<protein>
    <recommendedName>
        <fullName evidence="16">Laccase</fullName>
    </recommendedName>
</protein>
<dbReference type="PROSITE" id="PS00080">
    <property type="entry name" value="MULTICOPPER_OXIDASE2"/>
    <property type="match status" value="1"/>
</dbReference>
<dbReference type="Gene3D" id="2.60.40.420">
    <property type="entry name" value="Cupredoxins - blue copper proteins"/>
    <property type="match status" value="3"/>
</dbReference>
<dbReference type="Pfam" id="PF07731">
    <property type="entry name" value="Cu-oxidase_2"/>
    <property type="match status" value="1"/>
</dbReference>
<keyword evidence="4" id="KW-0964">Secreted</keyword>
<proteinExistence type="inferred from homology"/>